<dbReference type="AlphaFoldDB" id="A0AA86S169"/>
<feature type="compositionally biased region" description="Basic and acidic residues" evidence="1">
    <location>
        <begin position="52"/>
        <end position="61"/>
    </location>
</feature>
<protein>
    <submittedName>
        <fullName evidence="2">Uncharacterized protein</fullName>
    </submittedName>
</protein>
<organism evidence="2 3">
    <name type="scientific">Sphenostylis stenocarpa</name>
    <dbReference type="NCBI Taxonomy" id="92480"/>
    <lineage>
        <taxon>Eukaryota</taxon>
        <taxon>Viridiplantae</taxon>
        <taxon>Streptophyta</taxon>
        <taxon>Embryophyta</taxon>
        <taxon>Tracheophyta</taxon>
        <taxon>Spermatophyta</taxon>
        <taxon>Magnoliopsida</taxon>
        <taxon>eudicotyledons</taxon>
        <taxon>Gunneridae</taxon>
        <taxon>Pentapetalae</taxon>
        <taxon>rosids</taxon>
        <taxon>fabids</taxon>
        <taxon>Fabales</taxon>
        <taxon>Fabaceae</taxon>
        <taxon>Papilionoideae</taxon>
        <taxon>50 kb inversion clade</taxon>
        <taxon>NPAAA clade</taxon>
        <taxon>indigoferoid/millettioid clade</taxon>
        <taxon>Phaseoleae</taxon>
        <taxon>Sphenostylis</taxon>
    </lineage>
</organism>
<accession>A0AA86S169</accession>
<name>A0AA86S169_9FABA</name>
<evidence type="ECO:0000256" key="1">
    <source>
        <dbReference type="SAM" id="MobiDB-lite"/>
    </source>
</evidence>
<gene>
    <name evidence="2" type="ORF">AYBTSS11_LOCUS8416</name>
</gene>
<dbReference type="EMBL" id="OY731400">
    <property type="protein sequence ID" value="CAJ1938167.1"/>
    <property type="molecule type" value="Genomic_DNA"/>
</dbReference>
<sequence>MMMTTFLRRGNREKNKALFCKVYSNGERSFVKKKRVGMVKIEELRKNLKSLKERERERDGGVEAGMGWGRRREVDDEKR</sequence>
<dbReference type="Proteomes" id="UP001189624">
    <property type="component" value="Chromosome 3"/>
</dbReference>
<evidence type="ECO:0000313" key="2">
    <source>
        <dbReference type="EMBL" id="CAJ1938167.1"/>
    </source>
</evidence>
<dbReference type="Gramene" id="rna-AYBTSS11_LOCUS8416">
    <property type="protein sequence ID" value="CAJ1938167.1"/>
    <property type="gene ID" value="gene-AYBTSS11_LOCUS8416"/>
</dbReference>
<feature type="compositionally biased region" description="Basic and acidic residues" evidence="1">
    <location>
        <begin position="70"/>
        <end position="79"/>
    </location>
</feature>
<feature type="region of interest" description="Disordered" evidence="1">
    <location>
        <begin position="52"/>
        <end position="79"/>
    </location>
</feature>
<reference evidence="2" key="1">
    <citation type="submission" date="2023-10" db="EMBL/GenBank/DDBJ databases">
        <authorList>
            <person name="Domelevo Entfellner J.-B."/>
        </authorList>
    </citation>
    <scope>NUCLEOTIDE SEQUENCE</scope>
</reference>
<proteinExistence type="predicted"/>
<keyword evidence="3" id="KW-1185">Reference proteome</keyword>
<evidence type="ECO:0000313" key="3">
    <source>
        <dbReference type="Proteomes" id="UP001189624"/>
    </source>
</evidence>